<accession>A0ABX0JKL1</accession>
<evidence type="ECO:0000259" key="1">
    <source>
        <dbReference type="Pfam" id="PF13640"/>
    </source>
</evidence>
<keyword evidence="3" id="KW-1185">Reference proteome</keyword>
<dbReference type="Pfam" id="PF13640">
    <property type="entry name" value="2OG-FeII_Oxy_3"/>
    <property type="match status" value="1"/>
</dbReference>
<feature type="domain" description="Prolyl 4-hydroxylase alpha subunit Fe(2+) 2OG dioxygenase" evidence="1">
    <location>
        <begin position="127"/>
        <end position="224"/>
    </location>
</feature>
<protein>
    <submittedName>
        <fullName evidence="2">2OG-Fe(II) oxygenase</fullName>
    </submittedName>
</protein>
<name>A0ABX0JKL1_9PROT</name>
<proteinExistence type="predicted"/>
<dbReference type="EMBL" id="WOTB01000003">
    <property type="protein sequence ID" value="NHN83777.1"/>
    <property type="molecule type" value="Genomic_DNA"/>
</dbReference>
<dbReference type="InterPro" id="IPR044862">
    <property type="entry name" value="Pro_4_hyd_alph_FE2OG_OXY"/>
</dbReference>
<dbReference type="RefSeq" id="WP_173582199.1">
    <property type="nucleotide sequence ID" value="NZ_WOTB01000003.1"/>
</dbReference>
<comment type="caution">
    <text evidence="2">The sequence shown here is derived from an EMBL/GenBank/DDBJ whole genome shotgun (WGS) entry which is preliminary data.</text>
</comment>
<gene>
    <name evidence="2" type="ORF">GOB93_03860</name>
</gene>
<organism evidence="2 3">
    <name type="scientific">Acetobacter musti</name>
    <dbReference type="NCBI Taxonomy" id="864732"/>
    <lineage>
        <taxon>Bacteria</taxon>
        <taxon>Pseudomonadati</taxon>
        <taxon>Pseudomonadota</taxon>
        <taxon>Alphaproteobacteria</taxon>
        <taxon>Acetobacterales</taxon>
        <taxon>Acetobacteraceae</taxon>
        <taxon>Acetobacter</taxon>
    </lineage>
</organism>
<dbReference type="Proteomes" id="UP000635278">
    <property type="component" value="Unassembled WGS sequence"/>
</dbReference>
<reference evidence="2 3" key="1">
    <citation type="journal article" date="2020" name="Int. J. Syst. Evol. Microbiol.">
        <title>Novel acetic acid bacteria from cider fermentations: Acetobacter conturbans sp. nov. and Acetobacter fallax sp. nov.</title>
        <authorList>
            <person name="Sombolestani A.S."/>
            <person name="Cleenwerck I."/>
            <person name="Cnockaert M."/>
            <person name="Borremans W."/>
            <person name="Wieme A.D."/>
            <person name="De Vuyst L."/>
            <person name="Vandamme P."/>
        </authorList>
    </citation>
    <scope>NUCLEOTIDE SEQUENCE [LARGE SCALE GENOMIC DNA]</scope>
    <source>
        <strain evidence="2 3">LMG 30640</strain>
    </source>
</reference>
<evidence type="ECO:0000313" key="3">
    <source>
        <dbReference type="Proteomes" id="UP000635278"/>
    </source>
</evidence>
<sequence>MTTDQLIISRRSDTSSVWHPPSETKGKALASSFVKASPFPHLIIDNLFDADFLNKVAEEIKTLPSADWAPHYTALQKKRMMNNAGDLPALAAHYFEVINSPDFILFLQSVTGIMSLQPDLTLLGGGVHEAGADGHFEIHVDFQRHPSTGLENRIAVITYLNANWTEFDGGALELWNMNENRAEISILPLLGRTVIMGQSPIAAHGYPTSLPGDRPRRALIAYFYTEPEHPAEAAVDTTLYIRRPSMPLSRRIQMTIRDIFPQPVIRSLRNLQSQLVHKRTI</sequence>
<evidence type="ECO:0000313" key="2">
    <source>
        <dbReference type="EMBL" id="NHN83777.1"/>
    </source>
</evidence>
<dbReference type="Gene3D" id="2.60.120.620">
    <property type="entry name" value="q2cbj1_9rhob like domain"/>
    <property type="match status" value="1"/>
</dbReference>